<feature type="region of interest" description="Disordered" evidence="1">
    <location>
        <begin position="972"/>
        <end position="1010"/>
    </location>
</feature>
<organism evidence="2 3">
    <name type="scientific">Bionectria ochroleuca</name>
    <name type="common">Gliocladium roseum</name>
    <dbReference type="NCBI Taxonomy" id="29856"/>
    <lineage>
        <taxon>Eukaryota</taxon>
        <taxon>Fungi</taxon>
        <taxon>Dikarya</taxon>
        <taxon>Ascomycota</taxon>
        <taxon>Pezizomycotina</taxon>
        <taxon>Sordariomycetes</taxon>
        <taxon>Hypocreomycetidae</taxon>
        <taxon>Hypocreales</taxon>
        <taxon>Bionectriaceae</taxon>
        <taxon>Clonostachys</taxon>
    </lineage>
</organism>
<feature type="compositionally biased region" description="Polar residues" evidence="1">
    <location>
        <begin position="125"/>
        <end position="137"/>
    </location>
</feature>
<comment type="caution">
    <text evidence="2">The sequence shown here is derived from an EMBL/GenBank/DDBJ whole genome shotgun (WGS) entry which is preliminary data.</text>
</comment>
<evidence type="ECO:0000256" key="1">
    <source>
        <dbReference type="SAM" id="MobiDB-lite"/>
    </source>
</evidence>
<dbReference type="Proteomes" id="UP000766486">
    <property type="component" value="Unassembled WGS sequence"/>
</dbReference>
<protein>
    <recommendedName>
        <fullName evidence="4">DNA replication checkpoint mediator MRC1 domain-containing protein</fullName>
    </recommendedName>
</protein>
<feature type="compositionally biased region" description="Acidic residues" evidence="1">
    <location>
        <begin position="748"/>
        <end position="768"/>
    </location>
</feature>
<feature type="compositionally biased region" description="Low complexity" evidence="1">
    <location>
        <begin position="13"/>
        <end position="23"/>
    </location>
</feature>
<feature type="region of interest" description="Disordered" evidence="1">
    <location>
        <begin position="1"/>
        <end position="65"/>
    </location>
</feature>
<sequence length="1210" mass="131308">MAAAEPVCSGKVASASNSSTSSSPKTDGQIPAITPPTTATLSANSSPTSGTAMQKPAPRHGPSGLTLQTAILEHEKAKNLLSRRGTSEEFISATTSPQRPGARVVKPQSQGPDTEALSAPDNGDATPTNSSVPSALSESPPLCVSSILPNTKIAQPKPIAVPVSASSPLSLSPTTPLPDAAIRSGAPIGNIARLEATAERLSTGTSSIGDAIRELHGELKRSDSRRSSVRAASIRTSNDDHFANVPPVPSLNRHLSSASSILTTNIAARQGGYSPAGFVMSPSHSLTGRLRSGSKNSAGRPEIDVEPPLSRHGPGKTSVRSVRSAKMSLAEISESEPISLTKDALDAADAAPPIETEPLDEIKPSEPNEAPNNRASRIMESALELEMSEHNLDLGLTHPEDQKHQPVDEPERPGSAHSYSTFQQVGDAFADFDGVHCVEDGTFDRGHHLEDQTIMEEIPLGEDEMEPVPRQRRPERARPQSYLDPESGQQMLFYPARVPAMLKLPPKLSNKPKVTDRDNRRSQVLSAMLDPNFNYEEFDDSEATGRREPPVRDSWLPDPLAGNRESFIALTTSAGLIDAKEIEPVEEPMPEEPESHLRRPQKIGKHRAENRKSRLDKLPPQLRASAFFDLPSTSPKMEVKDGSAMATLDSMLDASMNAPVNAFTNHAFAGPLGSEVYGKEKKTKPKASSNSLAPPSPQKEAKKRASFLWFKRNHSESKIDSKSMGEVNSDTDALETAGLASSHGEDHTEGEDMEGEEAEEEEESEDDQPAGPPTTLLAELQLRKQQQKQRTQPISQKFQDGMHATLLEMDAVAEVERKNRNKKRVNLAWEDPGAHHNENGSDDEDVPLAIIAAKHQGAKNMADLERPIGLLERREIEDNEPLSRRRARLQGNESIPMVLPKRQSVATLTAHLTSPYLRVQPLTPTSVSEHEPAEEEVEGETLGERKRRLEAKELPKARPVSSAFSAELLSQFGDLEEATKPSTAGGKTKEGSEPPANPEEETLGERRRRLQAERRAREIEMSHNALVGPSEPTINRRLSMADMLSAHPKKEENPARLEKIKMDQEAIIAREREAKLAAMRKQMPTSMTVPTIGGYRGGVYNDGHGGGNPGLGLQGAMSTPALLGQTYSGNPQHRSVMGLGSYGMPGQQPGYVHNNPYGGMNGMNSMGNLNRMTMNPYAHNSMHQLPMQTQLPMNTSSMSRVDQWRHGVVP</sequence>
<feature type="compositionally biased region" description="Acidic residues" evidence="1">
    <location>
        <begin position="932"/>
        <end position="941"/>
    </location>
</feature>
<feature type="region of interest" description="Disordered" evidence="1">
    <location>
        <begin position="396"/>
        <end position="418"/>
    </location>
</feature>
<feature type="compositionally biased region" description="Basic and acidic residues" evidence="1">
    <location>
        <begin position="396"/>
        <end position="414"/>
    </location>
</feature>
<reference evidence="2 3" key="1">
    <citation type="submission" date="2019-06" db="EMBL/GenBank/DDBJ databases">
        <authorList>
            <person name="Broberg M."/>
        </authorList>
    </citation>
    <scope>NUCLEOTIDE SEQUENCE [LARGE SCALE GENOMIC DNA]</scope>
</reference>
<feature type="region of interest" description="Disordered" evidence="1">
    <location>
        <begin position="739"/>
        <end position="774"/>
    </location>
</feature>
<feature type="compositionally biased region" description="Basic and acidic residues" evidence="1">
    <location>
        <begin position="467"/>
        <end position="478"/>
    </location>
</feature>
<evidence type="ECO:0000313" key="2">
    <source>
        <dbReference type="EMBL" id="VUC21931.1"/>
    </source>
</evidence>
<accession>A0ABY6TTG1</accession>
<feature type="compositionally biased region" description="Basic and acidic residues" evidence="1">
    <location>
        <begin position="606"/>
        <end position="617"/>
    </location>
</feature>
<feature type="region of interest" description="Disordered" evidence="1">
    <location>
        <begin position="219"/>
        <end position="246"/>
    </location>
</feature>
<name>A0ABY6TTG1_BIOOC</name>
<feature type="region of interest" description="Disordered" evidence="1">
    <location>
        <begin position="80"/>
        <end position="141"/>
    </location>
</feature>
<feature type="region of interest" description="Disordered" evidence="1">
    <location>
        <begin position="461"/>
        <end position="483"/>
    </location>
</feature>
<feature type="region of interest" description="Disordered" evidence="1">
    <location>
        <begin position="921"/>
        <end position="945"/>
    </location>
</feature>
<dbReference type="EMBL" id="CABFNS010000484">
    <property type="protein sequence ID" value="VUC21931.1"/>
    <property type="molecule type" value="Genomic_DNA"/>
</dbReference>
<feature type="region of interest" description="Disordered" evidence="1">
    <location>
        <begin position="284"/>
        <end position="323"/>
    </location>
</feature>
<evidence type="ECO:0000313" key="3">
    <source>
        <dbReference type="Proteomes" id="UP000766486"/>
    </source>
</evidence>
<proteinExistence type="predicted"/>
<feature type="region of interest" description="Disordered" evidence="1">
    <location>
        <begin position="535"/>
        <end position="558"/>
    </location>
</feature>
<feature type="compositionally biased region" description="Low complexity" evidence="1">
    <location>
        <begin position="30"/>
        <end position="40"/>
    </location>
</feature>
<feature type="region of interest" description="Disordered" evidence="1">
    <location>
        <begin position="355"/>
        <end position="374"/>
    </location>
</feature>
<keyword evidence="3" id="KW-1185">Reference proteome</keyword>
<feature type="region of interest" description="Disordered" evidence="1">
    <location>
        <begin position="679"/>
        <end position="704"/>
    </location>
</feature>
<gene>
    <name evidence="2" type="ORF">CLO192961_LOCUS68697</name>
</gene>
<feature type="compositionally biased region" description="Polar residues" evidence="1">
    <location>
        <begin position="41"/>
        <end position="52"/>
    </location>
</feature>
<feature type="region of interest" description="Disordered" evidence="1">
    <location>
        <begin position="586"/>
        <end position="618"/>
    </location>
</feature>
<evidence type="ECO:0008006" key="4">
    <source>
        <dbReference type="Google" id="ProtNLM"/>
    </source>
</evidence>